<sequence length="285" mass="32266">MDNRLKKKLMVPVITTALLLSTVVSASAYSENTGIENIRLSCNIQATTTFSNGSTSSFSRFLQTFKNNGSNPIRITFKNDTAQPENTEQQEVPQEPQQQPQEPQQQPQEPQQQPQEPQQQPQEPQQQPQEPQQQPQEPQQQPQEPQQQPQPVKPENPSNARHALTSAEIQMVEYVNQARTEAGLNPLTIDVDLSYVARVKSKDMQDNNYFSHHSPTYGSPFDMMRSFGIQYKAAGENIAINSSVRGAHNAFMNSEGHRNNILNPRFTHIGIGIENRHYTQMFITK</sequence>
<dbReference type="Gene3D" id="3.40.33.10">
    <property type="entry name" value="CAP"/>
    <property type="match status" value="1"/>
</dbReference>
<feature type="chain" id="PRO_5039236967" evidence="2">
    <location>
        <begin position="27"/>
        <end position="285"/>
    </location>
</feature>
<keyword evidence="5" id="KW-1185">Reference proteome</keyword>
<dbReference type="Proteomes" id="UP000198718">
    <property type="component" value="Unassembled WGS sequence"/>
</dbReference>
<evidence type="ECO:0000256" key="1">
    <source>
        <dbReference type="SAM" id="MobiDB-lite"/>
    </source>
</evidence>
<reference evidence="4 5" key="1">
    <citation type="submission" date="2016-10" db="EMBL/GenBank/DDBJ databases">
        <authorList>
            <person name="de Groot N.N."/>
        </authorList>
    </citation>
    <scope>NUCLEOTIDE SEQUENCE [LARGE SCALE GENOMIC DNA]</scope>
    <source>
        <strain evidence="4 5">DSM 18346</strain>
    </source>
</reference>
<dbReference type="NCBIfam" id="TIGR02909">
    <property type="entry name" value="spore_YkwD"/>
    <property type="match status" value="1"/>
</dbReference>
<dbReference type="EMBL" id="FNFP01000002">
    <property type="protein sequence ID" value="SDK54022.1"/>
    <property type="molecule type" value="Genomic_DNA"/>
</dbReference>
<dbReference type="PANTHER" id="PTHR31157:SF1">
    <property type="entry name" value="SCP DOMAIN-CONTAINING PROTEIN"/>
    <property type="match status" value="1"/>
</dbReference>
<dbReference type="InterPro" id="IPR035940">
    <property type="entry name" value="CAP_sf"/>
</dbReference>
<proteinExistence type="predicted"/>
<feature type="signal peptide" evidence="2">
    <location>
        <begin position="1"/>
        <end position="26"/>
    </location>
</feature>
<evidence type="ECO:0000256" key="2">
    <source>
        <dbReference type="SAM" id="SignalP"/>
    </source>
</evidence>
<accession>A0A1G9CQT7</accession>
<dbReference type="InterPro" id="IPR014258">
    <property type="entry name" value="CAP_domain_YkwD-like"/>
</dbReference>
<feature type="region of interest" description="Disordered" evidence="1">
    <location>
        <begin position="82"/>
        <end position="160"/>
    </location>
</feature>
<dbReference type="SUPFAM" id="SSF81995">
    <property type="entry name" value="beta-sandwich domain of Sec23/24"/>
    <property type="match status" value="1"/>
</dbReference>
<feature type="compositionally biased region" description="Low complexity" evidence="1">
    <location>
        <begin position="89"/>
        <end position="150"/>
    </location>
</feature>
<dbReference type="Pfam" id="PF00188">
    <property type="entry name" value="CAP"/>
    <property type="match status" value="1"/>
</dbReference>
<evidence type="ECO:0000313" key="5">
    <source>
        <dbReference type="Proteomes" id="UP000198718"/>
    </source>
</evidence>
<protein>
    <submittedName>
        <fullName evidence="4">Uncharacterized protein, YkwD family</fullName>
    </submittedName>
</protein>
<keyword evidence="2" id="KW-0732">Signal</keyword>
<dbReference type="PANTHER" id="PTHR31157">
    <property type="entry name" value="SCP DOMAIN-CONTAINING PROTEIN"/>
    <property type="match status" value="1"/>
</dbReference>
<organism evidence="4 5">
    <name type="scientific">Natronincola ferrireducens</name>
    <dbReference type="NCBI Taxonomy" id="393762"/>
    <lineage>
        <taxon>Bacteria</taxon>
        <taxon>Bacillati</taxon>
        <taxon>Bacillota</taxon>
        <taxon>Clostridia</taxon>
        <taxon>Peptostreptococcales</taxon>
        <taxon>Natronincolaceae</taxon>
        <taxon>Natronincola</taxon>
    </lineage>
</organism>
<feature type="domain" description="SCP" evidence="3">
    <location>
        <begin position="172"/>
        <end position="275"/>
    </location>
</feature>
<evidence type="ECO:0000259" key="3">
    <source>
        <dbReference type="Pfam" id="PF00188"/>
    </source>
</evidence>
<dbReference type="InterPro" id="IPR014044">
    <property type="entry name" value="CAP_dom"/>
</dbReference>
<evidence type="ECO:0000313" key="4">
    <source>
        <dbReference type="EMBL" id="SDK54022.1"/>
    </source>
</evidence>
<name>A0A1G9CQT7_9FIRM</name>
<gene>
    <name evidence="4" type="ORF">SAMN05660472_01532</name>
</gene>
<dbReference type="AlphaFoldDB" id="A0A1G9CQT7"/>
<dbReference type="STRING" id="393762.SAMN05660472_01532"/>
<dbReference type="RefSeq" id="WP_090552958.1">
    <property type="nucleotide sequence ID" value="NZ_FNFP01000002.1"/>
</dbReference>
<dbReference type="CDD" id="cd05379">
    <property type="entry name" value="CAP_bacterial"/>
    <property type="match status" value="1"/>
</dbReference>
<dbReference type="SUPFAM" id="SSF55797">
    <property type="entry name" value="PR-1-like"/>
    <property type="match status" value="1"/>
</dbReference>